<evidence type="ECO:0000256" key="2">
    <source>
        <dbReference type="ARBA" id="ARBA00022747"/>
    </source>
</evidence>
<keyword evidence="6" id="KW-1185">Reference proteome</keyword>
<evidence type="ECO:0000313" key="5">
    <source>
        <dbReference type="EMBL" id="AHC39997.1"/>
    </source>
</evidence>
<gene>
    <name evidence="5" type="ORF">OVS_02830</name>
</gene>
<dbReference type="PANTHER" id="PTHR30408:SF12">
    <property type="entry name" value="TYPE I RESTRICTION ENZYME MJAVIII SPECIFICITY SUBUNIT"/>
    <property type="match status" value="1"/>
</dbReference>
<dbReference type="Gene3D" id="3.90.220.20">
    <property type="entry name" value="DNA methylase specificity domains"/>
    <property type="match status" value="2"/>
</dbReference>
<dbReference type="Proteomes" id="UP000018745">
    <property type="component" value="Chromosome"/>
</dbReference>
<keyword evidence="2" id="KW-0680">Restriction system</keyword>
<dbReference type="SUPFAM" id="SSF116734">
    <property type="entry name" value="DNA methylase specificity domain"/>
    <property type="match status" value="2"/>
</dbReference>
<dbReference type="InterPro" id="IPR044946">
    <property type="entry name" value="Restrct_endonuc_typeI_TRD_sf"/>
</dbReference>
<dbReference type="Pfam" id="PF01420">
    <property type="entry name" value="Methylase_S"/>
    <property type="match status" value="2"/>
</dbReference>
<dbReference type="RefSeq" id="WP_024071336.1">
    <property type="nucleotide sequence ID" value="NC_023062.1"/>
</dbReference>
<evidence type="ECO:0000256" key="1">
    <source>
        <dbReference type="ARBA" id="ARBA00010923"/>
    </source>
</evidence>
<keyword evidence="3" id="KW-0238">DNA-binding</keyword>
<organism evidence="5 6">
    <name type="scientific">Mycoplasma ovis str. Michigan</name>
    <dbReference type="NCBI Taxonomy" id="1415773"/>
    <lineage>
        <taxon>Bacteria</taxon>
        <taxon>Bacillati</taxon>
        <taxon>Mycoplasmatota</taxon>
        <taxon>Mollicutes</taxon>
        <taxon>Mycoplasmataceae</taxon>
        <taxon>Mycoplasma</taxon>
    </lineage>
</organism>
<dbReference type="InterPro" id="IPR052021">
    <property type="entry name" value="Type-I_RS_S_subunit"/>
</dbReference>
<sequence>MNATIKPKKVVAPIGNYITLCKETNKNLVTTKLVGVTVKKEIIPSLSFNQNTNLSNFQVVRNGDFITSLLQVGRDGKLPVGLYIDSSPALVSPYYRVFKVNNSGLNSEFLMIYFKNSRIDKQAVFLAGGGVRDSLSWKKFLKIPISVPELVIQEKRVYKYQAVEKLINVKKKINELLEKWMENYYYIFFSNSFKKDYVIKSVKELFSISGGSKPPKYSQELEKKYFCKEGGTPWIKVKDVTESGFKFVSNSEEQLTIAGAEKCKAKIISSYSLLMVAMGVGKKSIAKLGINLIDLYISSHFWHLDYKEGKYLYYSYFLVKDIWNKWSWKSVNNSTATIGLNLRKFKSLQVKIPKKIELISRFNQICKPIFELQKSNELIINKLLKMQKGWIETLD</sequence>
<comment type="similarity">
    <text evidence="1">Belongs to the type-I restriction system S methylase family.</text>
</comment>
<protein>
    <recommendedName>
        <fullName evidence="4">Type I restriction modification DNA specificity domain-containing protein</fullName>
    </recommendedName>
</protein>
<evidence type="ECO:0000313" key="6">
    <source>
        <dbReference type="Proteomes" id="UP000018745"/>
    </source>
</evidence>
<dbReference type="EMBL" id="CP006935">
    <property type="protein sequence ID" value="AHC39997.1"/>
    <property type="molecule type" value="Genomic_DNA"/>
</dbReference>
<evidence type="ECO:0000259" key="4">
    <source>
        <dbReference type="Pfam" id="PF01420"/>
    </source>
</evidence>
<evidence type="ECO:0000256" key="3">
    <source>
        <dbReference type="ARBA" id="ARBA00023125"/>
    </source>
</evidence>
<dbReference type="InterPro" id="IPR000055">
    <property type="entry name" value="Restrct_endonuc_typeI_TRD"/>
</dbReference>
<feature type="domain" description="Type I restriction modification DNA specificity" evidence="4">
    <location>
        <begin position="87"/>
        <end position="178"/>
    </location>
</feature>
<name>A0ABN4BMB3_9MOLU</name>
<dbReference type="PANTHER" id="PTHR30408">
    <property type="entry name" value="TYPE-1 RESTRICTION ENZYME ECOKI SPECIFICITY PROTEIN"/>
    <property type="match status" value="1"/>
</dbReference>
<accession>A0ABN4BMB3</accession>
<feature type="domain" description="Type I restriction modification DNA specificity" evidence="4">
    <location>
        <begin position="195"/>
        <end position="355"/>
    </location>
</feature>
<proteinExistence type="inferred from homology"/>
<reference evidence="5 6" key="1">
    <citation type="journal article" date="2014" name="Genome Announc.">
        <title>Complete Genome Sequence of Mycoplasma ovis Strain Michigan, a Hemoplasma of Sheep with Two Distinct 16S rRNA Genes.</title>
        <authorList>
            <person name="Deshuillers P.L."/>
            <person name="Santos A.P."/>
            <person name="do Nascimento N.C."/>
            <person name="Hampel J.A."/>
            <person name="Bergin I.L."/>
            <person name="Dyson M.C."/>
            <person name="Messick J.B."/>
        </authorList>
    </citation>
    <scope>NUCLEOTIDE SEQUENCE [LARGE SCALE GENOMIC DNA]</scope>
    <source>
        <strain evidence="5 6">Michigan</strain>
    </source>
</reference>